<organism evidence="1 2">
    <name type="scientific">Pandoraea cepalis</name>
    <dbReference type="NCBI Taxonomy" id="2508294"/>
    <lineage>
        <taxon>Bacteria</taxon>
        <taxon>Pseudomonadati</taxon>
        <taxon>Pseudomonadota</taxon>
        <taxon>Betaproteobacteria</taxon>
        <taxon>Burkholderiales</taxon>
        <taxon>Burkholderiaceae</taxon>
        <taxon>Pandoraea</taxon>
    </lineage>
</organism>
<proteinExistence type="predicted"/>
<evidence type="ECO:0000313" key="1">
    <source>
        <dbReference type="EMBL" id="VVE16737.1"/>
    </source>
</evidence>
<gene>
    <name evidence="1" type="ORF">PCE31107_02934</name>
</gene>
<dbReference type="Proteomes" id="UP000396788">
    <property type="component" value="Unassembled WGS sequence"/>
</dbReference>
<evidence type="ECO:0000313" key="2">
    <source>
        <dbReference type="Proteomes" id="UP000396788"/>
    </source>
</evidence>
<dbReference type="EMBL" id="CABPRY010000006">
    <property type="protein sequence ID" value="VVE16737.1"/>
    <property type="molecule type" value="Genomic_DNA"/>
</dbReference>
<name>A0A5E4VW03_9BURK</name>
<dbReference type="AlphaFoldDB" id="A0A5E4VW03"/>
<reference evidence="1 2" key="1">
    <citation type="submission" date="2019-08" db="EMBL/GenBank/DDBJ databases">
        <authorList>
            <person name="Peeters C."/>
        </authorList>
    </citation>
    <scope>NUCLEOTIDE SEQUENCE [LARGE SCALE GENOMIC DNA]</scope>
    <source>
        <strain evidence="1 2">LMG 31107</strain>
    </source>
</reference>
<sequence>MQTQVSEADILAFKTTAGSRLTGCPSDVDARICD</sequence>
<protein>
    <submittedName>
        <fullName evidence="1">Uncharacterized protein</fullName>
    </submittedName>
</protein>
<accession>A0A5E4VW03</accession>